<name>A0A8T2ZAE5_POPDE</name>
<comment type="caution">
    <text evidence="4">The sequence shown here is derived from an EMBL/GenBank/DDBJ whole genome shotgun (WGS) entry which is preliminary data.</text>
</comment>
<comment type="similarity">
    <text evidence="1">Belongs to the heat shock protein 90 family.</text>
</comment>
<evidence type="ECO:0000313" key="4">
    <source>
        <dbReference type="EMBL" id="KAH8514564.1"/>
    </source>
</evidence>
<feature type="compositionally biased region" description="Acidic residues" evidence="3">
    <location>
        <begin position="41"/>
        <end position="66"/>
    </location>
</feature>
<dbReference type="GO" id="GO:0051082">
    <property type="term" value="F:unfolded protein binding"/>
    <property type="evidence" value="ECO:0007669"/>
    <property type="project" value="InterPro"/>
</dbReference>
<keyword evidence="2" id="KW-0143">Chaperone</keyword>
<dbReference type="Proteomes" id="UP000807159">
    <property type="component" value="Chromosome 3"/>
</dbReference>
<evidence type="ECO:0000313" key="5">
    <source>
        <dbReference type="Proteomes" id="UP000807159"/>
    </source>
</evidence>
<keyword evidence="5" id="KW-1185">Reference proteome</keyword>
<proteinExistence type="inferred from homology"/>
<dbReference type="EMBL" id="JACEGQ020000003">
    <property type="protein sequence ID" value="KAH8514564.1"/>
    <property type="molecule type" value="Genomic_DNA"/>
</dbReference>
<dbReference type="GO" id="GO:0005524">
    <property type="term" value="F:ATP binding"/>
    <property type="evidence" value="ECO:0007669"/>
    <property type="project" value="InterPro"/>
</dbReference>
<gene>
    <name evidence="4" type="ORF">H0E87_007413</name>
</gene>
<reference evidence="4" key="1">
    <citation type="journal article" date="2021" name="J. Hered.">
        <title>Genome Assembly of Salicaceae Populus deltoides (Eastern Cottonwood) I-69 Based on Nanopore Sequencing and Hi-C Technologies.</title>
        <authorList>
            <person name="Bai S."/>
            <person name="Wu H."/>
            <person name="Zhang J."/>
            <person name="Pan Z."/>
            <person name="Zhao W."/>
            <person name="Li Z."/>
            <person name="Tong C."/>
        </authorList>
    </citation>
    <scope>NUCLEOTIDE SEQUENCE</scope>
    <source>
        <tissue evidence="4">Leaf</tissue>
    </source>
</reference>
<organism evidence="4 5">
    <name type="scientific">Populus deltoides</name>
    <name type="common">Eastern poplar</name>
    <name type="synonym">Eastern cottonwood</name>
    <dbReference type="NCBI Taxonomy" id="3696"/>
    <lineage>
        <taxon>Eukaryota</taxon>
        <taxon>Viridiplantae</taxon>
        <taxon>Streptophyta</taxon>
        <taxon>Embryophyta</taxon>
        <taxon>Tracheophyta</taxon>
        <taxon>Spermatophyta</taxon>
        <taxon>Magnoliopsida</taxon>
        <taxon>eudicotyledons</taxon>
        <taxon>Gunneridae</taxon>
        <taxon>Pentapetalae</taxon>
        <taxon>rosids</taxon>
        <taxon>fabids</taxon>
        <taxon>Malpighiales</taxon>
        <taxon>Salicaceae</taxon>
        <taxon>Saliceae</taxon>
        <taxon>Populus</taxon>
    </lineage>
</organism>
<evidence type="ECO:0000256" key="3">
    <source>
        <dbReference type="SAM" id="MobiDB-lite"/>
    </source>
</evidence>
<dbReference type="GO" id="GO:0140662">
    <property type="term" value="F:ATP-dependent protein folding chaperone"/>
    <property type="evidence" value="ECO:0007669"/>
    <property type="project" value="InterPro"/>
</dbReference>
<accession>A0A8T2ZAE5</accession>
<dbReference type="InterPro" id="IPR020568">
    <property type="entry name" value="Ribosomal_Su5_D2-typ_SF"/>
</dbReference>
<dbReference type="AlphaFoldDB" id="A0A8T2ZAE5"/>
<evidence type="ECO:0000256" key="2">
    <source>
        <dbReference type="ARBA" id="ARBA00023186"/>
    </source>
</evidence>
<dbReference type="PANTHER" id="PTHR11528">
    <property type="entry name" value="HEAT SHOCK PROTEIN 90 FAMILY MEMBER"/>
    <property type="match status" value="1"/>
</dbReference>
<dbReference type="InterPro" id="IPR001404">
    <property type="entry name" value="Hsp90_fam"/>
</dbReference>
<feature type="compositionally biased region" description="Basic and acidic residues" evidence="3">
    <location>
        <begin position="67"/>
        <end position="77"/>
    </location>
</feature>
<dbReference type="SUPFAM" id="SSF54211">
    <property type="entry name" value="Ribosomal protein S5 domain 2-like"/>
    <property type="match status" value="1"/>
</dbReference>
<dbReference type="GO" id="GO:0016887">
    <property type="term" value="F:ATP hydrolysis activity"/>
    <property type="evidence" value="ECO:0007669"/>
    <property type="project" value="InterPro"/>
</dbReference>
<feature type="region of interest" description="Disordered" evidence="3">
    <location>
        <begin position="40"/>
        <end position="77"/>
    </location>
</feature>
<evidence type="ECO:0000256" key="1">
    <source>
        <dbReference type="ARBA" id="ARBA00008239"/>
    </source>
</evidence>
<dbReference type="Pfam" id="PF00183">
    <property type="entry name" value="HSP90"/>
    <property type="match status" value="1"/>
</dbReference>
<dbReference type="Gene3D" id="3.30.230.80">
    <property type="match status" value="1"/>
</dbReference>
<protein>
    <submittedName>
        <fullName evidence="4">Uncharacterized protein</fullName>
    </submittedName>
</protein>
<sequence>MNRMYGNQRPIEHLQSLRIPGISLWDVELRLDCISSKEVDVEVPVDEDESSDEDETTESSSSDDEGESKKSEDEDLEVTKKIKETSYEWGNLNDVKALWLRNPKEVTKEKYTKFYHSSKGFGEEKPLTWSHFTAERDVEFEAVLFVPPKAPHDLYESYYNSNKANLKLYVSRLSLHLK</sequence>